<proteinExistence type="predicted"/>
<name>A0A4U1CKW0_9SPHI</name>
<comment type="caution">
    <text evidence="1">The sequence shown here is derived from an EMBL/GenBank/DDBJ whole genome shotgun (WGS) entry which is preliminary data.</text>
</comment>
<reference evidence="1 2" key="1">
    <citation type="submission" date="2019-04" db="EMBL/GenBank/DDBJ databases">
        <title>Pedobacter sp. RP-3-15 sp. nov., isolated from Arctic soil.</title>
        <authorList>
            <person name="Dahal R.H."/>
            <person name="Kim D.-U."/>
        </authorList>
    </citation>
    <scope>NUCLEOTIDE SEQUENCE [LARGE SCALE GENOMIC DNA]</scope>
    <source>
        <strain evidence="1 2">RP-3-15</strain>
    </source>
</reference>
<gene>
    <name evidence="1" type="ORF">FA047_07450</name>
</gene>
<keyword evidence="2" id="KW-1185">Reference proteome</keyword>
<dbReference type="OrthoDB" id="9813532at2"/>
<sequence>MEIARKEIGVREATNRNDGQRVEGYLGYVGFKKGAPYCAAFLSWCFGQAGYSQPRTAWSPALFPASRLVKEPLPGIVYGLYYAGLGRIGHCGLVENVRNDWVYGAEGNTNEAGGREGQGVYRKIRHKRTIHVYSDWVR</sequence>
<protein>
    <submittedName>
        <fullName evidence="1">Peptidoglycan-binding protein</fullName>
    </submittedName>
</protein>
<dbReference type="AlphaFoldDB" id="A0A4U1CKW0"/>
<organism evidence="1 2">
    <name type="scientific">Pedobacter frigoris</name>
    <dbReference type="NCBI Taxonomy" id="2571272"/>
    <lineage>
        <taxon>Bacteria</taxon>
        <taxon>Pseudomonadati</taxon>
        <taxon>Bacteroidota</taxon>
        <taxon>Sphingobacteriia</taxon>
        <taxon>Sphingobacteriales</taxon>
        <taxon>Sphingobacteriaceae</taxon>
        <taxon>Pedobacter</taxon>
    </lineage>
</organism>
<evidence type="ECO:0000313" key="2">
    <source>
        <dbReference type="Proteomes" id="UP000307244"/>
    </source>
</evidence>
<evidence type="ECO:0000313" key="1">
    <source>
        <dbReference type="EMBL" id="TKC07700.1"/>
    </source>
</evidence>
<dbReference type="Proteomes" id="UP000307244">
    <property type="component" value="Unassembled WGS sequence"/>
</dbReference>
<accession>A0A4U1CKW0</accession>
<dbReference type="EMBL" id="SWBQ01000002">
    <property type="protein sequence ID" value="TKC07700.1"/>
    <property type="molecule type" value="Genomic_DNA"/>
</dbReference>